<evidence type="ECO:0000313" key="12">
    <source>
        <dbReference type="EMBL" id="KIO22851.1"/>
    </source>
</evidence>
<feature type="transmembrane region" description="Helical" evidence="10">
    <location>
        <begin position="366"/>
        <end position="390"/>
    </location>
</feature>
<keyword evidence="4 10" id="KW-0812">Transmembrane</keyword>
<dbReference type="PANTHER" id="PTHR22914:SF38">
    <property type="entry name" value="CHITIN SYNTHASE 2"/>
    <property type="match status" value="1"/>
</dbReference>
<feature type="transmembrane region" description="Helical" evidence="10">
    <location>
        <begin position="402"/>
        <end position="424"/>
    </location>
</feature>
<dbReference type="EMBL" id="KN823099">
    <property type="protein sequence ID" value="KIO22851.1"/>
    <property type="molecule type" value="Genomic_DNA"/>
</dbReference>
<keyword evidence="13" id="KW-1185">Reference proteome</keyword>
<dbReference type="AlphaFoldDB" id="A0A0C3QC50"/>
<keyword evidence="7 10" id="KW-0961">Cell wall biogenesis/degradation</keyword>
<dbReference type="Pfam" id="PF01644">
    <property type="entry name" value="Chitin_synth_1"/>
    <property type="match status" value="2"/>
</dbReference>
<comment type="subcellular location">
    <subcellularLocation>
        <location evidence="10">Cell membrane</location>
        <topology evidence="10">Multi-pass membrane protein</topology>
    </subcellularLocation>
    <subcellularLocation>
        <location evidence="1">Membrane</location>
        <topology evidence="1">Multi-pass membrane protein</topology>
    </subcellularLocation>
</comment>
<dbReference type="InterPro" id="IPR029044">
    <property type="entry name" value="Nucleotide-diphossugar_trans"/>
</dbReference>
<dbReference type="InterPro" id="IPR004835">
    <property type="entry name" value="Chitin_synth"/>
</dbReference>
<dbReference type="STRING" id="1051891.A0A0C3QC50"/>
<evidence type="ECO:0000256" key="4">
    <source>
        <dbReference type="ARBA" id="ARBA00022692"/>
    </source>
</evidence>
<evidence type="ECO:0000256" key="7">
    <source>
        <dbReference type="ARBA" id="ARBA00023316"/>
    </source>
</evidence>
<evidence type="ECO:0000313" key="13">
    <source>
        <dbReference type="Proteomes" id="UP000054248"/>
    </source>
</evidence>
<dbReference type="OrthoDB" id="26569at2759"/>
<dbReference type="EC" id="2.4.1.16" evidence="2 10"/>
<keyword evidence="3 10" id="KW-0328">Glycosyltransferase</keyword>
<feature type="domain" description="Chitin synthase N-terminal" evidence="11">
    <location>
        <begin position="30"/>
        <end position="94"/>
    </location>
</feature>
<evidence type="ECO:0000256" key="2">
    <source>
        <dbReference type="ARBA" id="ARBA00012543"/>
    </source>
</evidence>
<comment type="similarity">
    <text evidence="10">Belongs to the chitin synthase family.</text>
</comment>
<dbReference type="Proteomes" id="UP000054248">
    <property type="component" value="Unassembled WGS sequence"/>
</dbReference>
<evidence type="ECO:0000256" key="8">
    <source>
        <dbReference type="ARBA" id="ARBA00024009"/>
    </source>
</evidence>
<comment type="function">
    <text evidence="8 10">Polymerizes chitin, a structural polymer of the cell wall and septum, by transferring the sugar moiety of UDP-GlcNAc to the non-reducing end of the growing chitin polymer.</text>
</comment>
<gene>
    <name evidence="12" type="ORF">M407DRAFT_78773</name>
</gene>
<evidence type="ECO:0000256" key="6">
    <source>
        <dbReference type="ARBA" id="ARBA00023136"/>
    </source>
</evidence>
<keyword evidence="6 10" id="KW-0472">Membrane</keyword>
<evidence type="ECO:0000259" key="11">
    <source>
        <dbReference type="Pfam" id="PF08407"/>
    </source>
</evidence>
<feature type="transmembrane region" description="Helical" evidence="10">
    <location>
        <begin position="642"/>
        <end position="666"/>
    </location>
</feature>
<evidence type="ECO:0000256" key="10">
    <source>
        <dbReference type="RuleBase" id="RU366040"/>
    </source>
</evidence>
<evidence type="ECO:0000256" key="1">
    <source>
        <dbReference type="ARBA" id="ARBA00004141"/>
    </source>
</evidence>
<keyword evidence="10" id="KW-1003">Cell membrane</keyword>
<feature type="transmembrane region" description="Helical" evidence="10">
    <location>
        <begin position="467"/>
        <end position="487"/>
    </location>
</feature>
<evidence type="ECO:0000256" key="9">
    <source>
        <dbReference type="ARBA" id="ARBA00048014"/>
    </source>
</evidence>
<name>A0A0C3QC50_9AGAM</name>
<accession>A0A0C3QC50</accession>
<reference evidence="13" key="2">
    <citation type="submission" date="2015-01" db="EMBL/GenBank/DDBJ databases">
        <title>Evolutionary Origins and Diversification of the Mycorrhizal Mutualists.</title>
        <authorList>
            <consortium name="DOE Joint Genome Institute"/>
            <consortium name="Mycorrhizal Genomics Consortium"/>
            <person name="Kohler A."/>
            <person name="Kuo A."/>
            <person name="Nagy L.G."/>
            <person name="Floudas D."/>
            <person name="Copeland A."/>
            <person name="Barry K.W."/>
            <person name="Cichocki N."/>
            <person name="Veneault-Fourrey C."/>
            <person name="LaButti K."/>
            <person name="Lindquist E.A."/>
            <person name="Lipzen A."/>
            <person name="Lundell T."/>
            <person name="Morin E."/>
            <person name="Murat C."/>
            <person name="Riley R."/>
            <person name="Ohm R."/>
            <person name="Sun H."/>
            <person name="Tunlid A."/>
            <person name="Henrissat B."/>
            <person name="Grigoriev I.V."/>
            <person name="Hibbett D.S."/>
            <person name="Martin F."/>
        </authorList>
    </citation>
    <scope>NUCLEOTIDE SEQUENCE [LARGE SCALE GENOMIC DNA]</scope>
    <source>
        <strain evidence="13">MUT 4182</strain>
    </source>
</reference>
<dbReference type="GO" id="GO:0004100">
    <property type="term" value="F:chitin synthase activity"/>
    <property type="evidence" value="ECO:0007669"/>
    <property type="project" value="UniProtKB-UniRule"/>
</dbReference>
<dbReference type="PANTHER" id="PTHR22914">
    <property type="entry name" value="CHITIN SYNTHASE"/>
    <property type="match status" value="1"/>
</dbReference>
<keyword evidence="5 10" id="KW-1133">Transmembrane helix</keyword>
<feature type="transmembrane region" description="Helical" evidence="10">
    <location>
        <begin position="605"/>
        <end position="622"/>
    </location>
</feature>
<evidence type="ECO:0000256" key="3">
    <source>
        <dbReference type="ARBA" id="ARBA00022676"/>
    </source>
</evidence>
<keyword evidence="10 12" id="KW-0808">Transferase</keyword>
<sequence length="672" mass="75427">MEAQNGDEVEKVRYGVPPEAPTARRRARLKKKVVLTDGNLVVDLPVPSNLRIGIKNVMDEMKSFTRYTAVTCDADDFEAERYSLRQNWSGRDTELLIAITMYNEDEILLARTLYGVMQGISHLCSRKNSKTWGDGAWKKVVVCIISDGRKNIHPRVLDCLAALGRSSLRVKSLYHIWKAFDVNSNVAGACGEIAAYKGRYWSALHNPLVAAQNFEYKMSNILDKPWESICGYISVLPGAFSAYRYIALQNDRSGVGPLASYFKGEVLSGADADIFTSNMYLAEDRILCFELVAKAKASWVLKYVQSAVGETDVPDSLAEFIAQRRRWLNGSLFAATYALVHMPQILRSGHSSFRKCVLVFEALFNLVALVFAWFGIANYYLFFVILTSAIEDPVFKISFIRYFNYVFHFSYAATLASVFVLAMGNKPKASQWKYKVVTIFFSLLTVYMVGCAIVCTVRAAQNLQDQLFVRMVVSIASTYGIYFAASFMALDPWHMFTSFIPYIILSPMYLNVLTIYAFCNLDDISWGTKDDGKVDDLGTIKEADPGMVELEIVAEPGDVNTAYLEALNNIKTRRPLPGADSNRAKSQAEKEQATKDYYANVRTNVLLSWILTNGLLMVFILSGDSVQSTFSDTAQSSKTRVYMTFILVFVAATSFVRFLGSSVYFVTRIFTH</sequence>
<dbReference type="InterPro" id="IPR013616">
    <property type="entry name" value="Chitin_synth_N"/>
</dbReference>
<dbReference type="SUPFAM" id="SSF53448">
    <property type="entry name" value="Nucleotide-diphospho-sugar transferases"/>
    <property type="match status" value="1"/>
</dbReference>
<dbReference type="GO" id="GO:0006031">
    <property type="term" value="P:chitin biosynthetic process"/>
    <property type="evidence" value="ECO:0007669"/>
    <property type="project" value="UniProtKB-UniRule"/>
</dbReference>
<dbReference type="HOGENOM" id="CLU_004760_2_1_1"/>
<proteinExistence type="inferred from homology"/>
<feature type="transmembrane region" description="Helical" evidence="10">
    <location>
        <begin position="436"/>
        <end position="455"/>
    </location>
</feature>
<protein>
    <recommendedName>
        <fullName evidence="2 10">Chitin synthase</fullName>
        <ecNumber evidence="2 10">2.4.1.16</ecNumber>
    </recommendedName>
</protein>
<dbReference type="GO" id="GO:0005886">
    <property type="term" value="C:plasma membrane"/>
    <property type="evidence" value="ECO:0007669"/>
    <property type="project" value="UniProtKB-SubCell"/>
</dbReference>
<organism evidence="12 13">
    <name type="scientific">Tulasnella calospora MUT 4182</name>
    <dbReference type="NCBI Taxonomy" id="1051891"/>
    <lineage>
        <taxon>Eukaryota</taxon>
        <taxon>Fungi</taxon>
        <taxon>Dikarya</taxon>
        <taxon>Basidiomycota</taxon>
        <taxon>Agaricomycotina</taxon>
        <taxon>Agaricomycetes</taxon>
        <taxon>Cantharellales</taxon>
        <taxon>Tulasnellaceae</taxon>
        <taxon>Tulasnella</taxon>
    </lineage>
</organism>
<dbReference type="GO" id="GO:0071555">
    <property type="term" value="P:cell wall organization"/>
    <property type="evidence" value="ECO:0007669"/>
    <property type="project" value="UniProtKB-KW"/>
</dbReference>
<dbReference type="Pfam" id="PF08407">
    <property type="entry name" value="Chitin_synth_1N"/>
    <property type="match status" value="1"/>
</dbReference>
<comment type="catalytic activity">
    <reaction evidence="9 10">
        <text>[(1-&gt;4)-N-acetyl-beta-D-glucosaminyl](n) + UDP-N-acetyl-alpha-D-glucosamine = [(1-&gt;4)-N-acetyl-beta-D-glucosaminyl](n+1) + UDP + H(+)</text>
        <dbReference type="Rhea" id="RHEA:16637"/>
        <dbReference type="Rhea" id="RHEA-COMP:9593"/>
        <dbReference type="Rhea" id="RHEA-COMP:9595"/>
        <dbReference type="ChEBI" id="CHEBI:15378"/>
        <dbReference type="ChEBI" id="CHEBI:17029"/>
        <dbReference type="ChEBI" id="CHEBI:57705"/>
        <dbReference type="ChEBI" id="CHEBI:58223"/>
        <dbReference type="EC" id="2.4.1.16"/>
    </reaction>
</comment>
<feature type="transmembrane region" description="Helical" evidence="10">
    <location>
        <begin position="499"/>
        <end position="519"/>
    </location>
</feature>
<dbReference type="GO" id="GO:0030428">
    <property type="term" value="C:cell septum"/>
    <property type="evidence" value="ECO:0007669"/>
    <property type="project" value="TreeGrafter"/>
</dbReference>
<evidence type="ECO:0000256" key="5">
    <source>
        <dbReference type="ARBA" id="ARBA00022989"/>
    </source>
</evidence>
<reference evidence="12 13" key="1">
    <citation type="submission" date="2014-04" db="EMBL/GenBank/DDBJ databases">
        <authorList>
            <consortium name="DOE Joint Genome Institute"/>
            <person name="Kuo A."/>
            <person name="Girlanda M."/>
            <person name="Perotto S."/>
            <person name="Kohler A."/>
            <person name="Nagy L.G."/>
            <person name="Floudas D."/>
            <person name="Copeland A."/>
            <person name="Barry K.W."/>
            <person name="Cichocki N."/>
            <person name="Veneault-Fourrey C."/>
            <person name="LaButti K."/>
            <person name="Lindquist E.A."/>
            <person name="Lipzen A."/>
            <person name="Lundell T."/>
            <person name="Morin E."/>
            <person name="Murat C."/>
            <person name="Sun H."/>
            <person name="Tunlid A."/>
            <person name="Henrissat B."/>
            <person name="Grigoriev I.V."/>
            <person name="Hibbett D.S."/>
            <person name="Martin F."/>
            <person name="Nordberg H.P."/>
            <person name="Cantor M.N."/>
            <person name="Hua S.X."/>
        </authorList>
    </citation>
    <scope>NUCLEOTIDE SEQUENCE [LARGE SCALE GENOMIC DNA]</scope>
    <source>
        <strain evidence="12 13">MUT 4182</strain>
    </source>
</reference>